<feature type="region of interest" description="Disordered" evidence="1">
    <location>
        <begin position="121"/>
        <end position="146"/>
    </location>
</feature>
<proteinExistence type="predicted"/>
<dbReference type="EMBL" id="JAMKOV010000010">
    <property type="protein sequence ID" value="KAI8037928.1"/>
    <property type="molecule type" value="Genomic_DNA"/>
</dbReference>
<name>A0A9P9YJT9_9MUSC</name>
<gene>
    <name evidence="3" type="ORF">M5D96_009429</name>
</gene>
<feature type="signal peptide" evidence="2">
    <location>
        <begin position="1"/>
        <end position="22"/>
    </location>
</feature>
<evidence type="ECO:0000313" key="4">
    <source>
        <dbReference type="Proteomes" id="UP001059596"/>
    </source>
</evidence>
<organism evidence="3 4">
    <name type="scientific">Drosophila gunungcola</name>
    <name type="common">fruit fly</name>
    <dbReference type="NCBI Taxonomy" id="103775"/>
    <lineage>
        <taxon>Eukaryota</taxon>
        <taxon>Metazoa</taxon>
        <taxon>Ecdysozoa</taxon>
        <taxon>Arthropoda</taxon>
        <taxon>Hexapoda</taxon>
        <taxon>Insecta</taxon>
        <taxon>Pterygota</taxon>
        <taxon>Neoptera</taxon>
        <taxon>Endopterygota</taxon>
        <taxon>Diptera</taxon>
        <taxon>Brachycera</taxon>
        <taxon>Muscomorpha</taxon>
        <taxon>Ephydroidea</taxon>
        <taxon>Drosophilidae</taxon>
        <taxon>Drosophila</taxon>
        <taxon>Sophophora</taxon>
    </lineage>
</organism>
<reference evidence="3" key="1">
    <citation type="journal article" date="2023" name="Genome Biol. Evol.">
        <title>Long-read-based Genome Assembly of Drosophila gunungcola Reveals Fewer Chemosensory Genes in Flower-breeding Species.</title>
        <authorList>
            <person name="Negi A."/>
            <person name="Liao B.Y."/>
            <person name="Yeh S.D."/>
        </authorList>
    </citation>
    <scope>NUCLEOTIDE SEQUENCE</scope>
    <source>
        <strain evidence="3">Sukarami</strain>
    </source>
</reference>
<evidence type="ECO:0000256" key="2">
    <source>
        <dbReference type="SAM" id="SignalP"/>
    </source>
</evidence>
<dbReference type="Proteomes" id="UP001059596">
    <property type="component" value="Unassembled WGS sequence"/>
</dbReference>
<accession>A0A9P9YJT9</accession>
<evidence type="ECO:0000313" key="3">
    <source>
        <dbReference type="EMBL" id="KAI8037928.1"/>
    </source>
</evidence>
<keyword evidence="2" id="KW-0732">Signal</keyword>
<feature type="chain" id="PRO_5040382173" evidence="2">
    <location>
        <begin position="23"/>
        <end position="270"/>
    </location>
</feature>
<keyword evidence="4" id="KW-1185">Reference proteome</keyword>
<evidence type="ECO:0000256" key="1">
    <source>
        <dbReference type="SAM" id="MobiDB-lite"/>
    </source>
</evidence>
<dbReference type="AlphaFoldDB" id="A0A9P9YJT9"/>
<sequence length="270" mass="30792">MWMWMWMGTVLDVAAGQNGAWGGSWCVAWHGAIVKFNQDPPPLVQNPQQLLIVCKLINITAGRPKIYAIERWQVQYGQETRERPPKNSCRLSAGPKVGSLHLLPGPSAAALAGRRFPWYQDSGLRTQDPVPRTSCPDTPRGRSSARQLEAVINNQLDDEHNKNENRNPPHLRLSWHLARAMLYLAKTPKTSKTSKARADHQTVRQLSPRTKPRRWQGEPSSRILTMPKKVRISIYVHCTQSQQRFQQQAKWVDRGGRIWGDRLVRSLYVG</sequence>
<comment type="caution">
    <text evidence="3">The sequence shown here is derived from an EMBL/GenBank/DDBJ whole genome shotgun (WGS) entry which is preliminary data.</text>
</comment>
<protein>
    <submittedName>
        <fullName evidence="3">Uncharacterized protein</fullName>
    </submittedName>
</protein>